<gene>
    <name evidence="3" type="ORF">SAMN05216229_10253</name>
</gene>
<dbReference type="Proteomes" id="UP000243084">
    <property type="component" value="Unassembled WGS sequence"/>
</dbReference>
<keyword evidence="4" id="KW-1185">Reference proteome</keyword>
<keyword evidence="2" id="KW-0812">Transmembrane</keyword>
<accession>A0A1I5PVQ6</accession>
<feature type="transmembrane region" description="Helical" evidence="2">
    <location>
        <begin position="63"/>
        <end position="81"/>
    </location>
</feature>
<feature type="region of interest" description="Disordered" evidence="1">
    <location>
        <begin position="122"/>
        <end position="145"/>
    </location>
</feature>
<reference evidence="4" key="1">
    <citation type="submission" date="2016-10" db="EMBL/GenBank/DDBJ databases">
        <authorList>
            <person name="Varghese N."/>
            <person name="Submissions S."/>
        </authorList>
    </citation>
    <scope>NUCLEOTIDE SEQUENCE [LARGE SCALE GENOMIC DNA]</scope>
    <source>
        <strain evidence="4">JCM 18195</strain>
    </source>
</reference>
<evidence type="ECO:0000256" key="2">
    <source>
        <dbReference type="SAM" id="Phobius"/>
    </source>
</evidence>
<protein>
    <submittedName>
        <fullName evidence="3">Malonate transporter, MadL subunit</fullName>
    </submittedName>
</protein>
<evidence type="ECO:0000313" key="4">
    <source>
        <dbReference type="Proteomes" id="UP000243084"/>
    </source>
</evidence>
<feature type="transmembrane region" description="Helical" evidence="2">
    <location>
        <begin position="33"/>
        <end position="51"/>
    </location>
</feature>
<evidence type="ECO:0000256" key="1">
    <source>
        <dbReference type="SAM" id="MobiDB-lite"/>
    </source>
</evidence>
<sequence>MIIYGVALLSICTLAGLFVGDLLGVLMGVPSNVGGVGIAMILLIFGGGYLSKRGLLAGKTEQGIEFWSAIYIPIVVAMAAQQNVLGALSGGPAAILAGLAAVSISFALVPVLDRLGRKDEVAAEPDAKPATPVATVKPATSSAQR</sequence>
<dbReference type="RefSeq" id="WP_092428009.1">
    <property type="nucleotide sequence ID" value="NZ_FOXM01000002.1"/>
</dbReference>
<dbReference type="OrthoDB" id="286752at2"/>
<dbReference type="EMBL" id="FOXM01000002">
    <property type="protein sequence ID" value="SFP37910.1"/>
    <property type="molecule type" value="Genomic_DNA"/>
</dbReference>
<feature type="transmembrane region" description="Helical" evidence="2">
    <location>
        <begin position="93"/>
        <end position="112"/>
    </location>
</feature>
<dbReference type="Pfam" id="PF03817">
    <property type="entry name" value="MadL"/>
    <property type="match status" value="1"/>
</dbReference>
<dbReference type="InterPro" id="IPR004690">
    <property type="entry name" value="Maln_transptMadL"/>
</dbReference>
<feature type="transmembrane region" description="Helical" evidence="2">
    <location>
        <begin position="7"/>
        <end position="27"/>
    </location>
</feature>
<dbReference type="NCBIfam" id="TIGR00807">
    <property type="entry name" value="malonate_madL"/>
    <property type="match status" value="1"/>
</dbReference>
<evidence type="ECO:0000313" key="3">
    <source>
        <dbReference type="EMBL" id="SFP37910.1"/>
    </source>
</evidence>
<dbReference type="GO" id="GO:0016020">
    <property type="term" value="C:membrane"/>
    <property type="evidence" value="ECO:0007669"/>
    <property type="project" value="InterPro"/>
</dbReference>
<organism evidence="3 4">
    <name type="scientific">Geopseudomonas sagittaria</name>
    <dbReference type="NCBI Taxonomy" id="1135990"/>
    <lineage>
        <taxon>Bacteria</taxon>
        <taxon>Pseudomonadati</taxon>
        <taxon>Pseudomonadota</taxon>
        <taxon>Gammaproteobacteria</taxon>
        <taxon>Pseudomonadales</taxon>
        <taxon>Pseudomonadaceae</taxon>
        <taxon>Geopseudomonas</taxon>
    </lineage>
</organism>
<keyword evidence="2" id="KW-0472">Membrane</keyword>
<dbReference type="AlphaFoldDB" id="A0A1I5PVQ6"/>
<keyword evidence="2" id="KW-1133">Transmembrane helix</keyword>
<proteinExistence type="predicted"/>
<name>A0A1I5PVQ6_9GAMM</name>